<dbReference type="KEGG" id="ccal:108628389"/>
<dbReference type="AlphaFoldDB" id="A0AAJ7NB34"/>
<dbReference type="PANTHER" id="PTHR21580:SF28">
    <property type="entry name" value="BOREALIN N-TERMINAL DOMAIN-CONTAINING PROTEIN-RELATED"/>
    <property type="match status" value="1"/>
</dbReference>
<gene>
    <name evidence="3" type="primary">LOC108628389</name>
</gene>
<keyword evidence="1" id="KW-0472">Membrane</keyword>
<dbReference type="GO" id="GO:0005856">
    <property type="term" value="C:cytoskeleton"/>
    <property type="evidence" value="ECO:0007669"/>
    <property type="project" value="TreeGrafter"/>
</dbReference>
<dbReference type="GeneID" id="108628389"/>
<keyword evidence="2" id="KW-1185">Reference proteome</keyword>
<evidence type="ECO:0000313" key="3">
    <source>
        <dbReference type="RefSeq" id="XP_017885763.1"/>
    </source>
</evidence>
<dbReference type="Pfam" id="PF07004">
    <property type="entry name" value="SHIPPO-rpt"/>
    <property type="match status" value="4"/>
</dbReference>
<keyword evidence="1" id="KW-1133">Transmembrane helix</keyword>
<keyword evidence="1" id="KW-0812">Transmembrane</keyword>
<dbReference type="InterPro" id="IPR051291">
    <property type="entry name" value="CIMAP"/>
</dbReference>
<dbReference type="RefSeq" id="XP_017885763.1">
    <property type="nucleotide sequence ID" value="XM_018030274.2"/>
</dbReference>
<proteinExistence type="predicted"/>
<dbReference type="PANTHER" id="PTHR21580">
    <property type="entry name" value="SHIPPO-1-RELATED"/>
    <property type="match status" value="1"/>
</dbReference>
<sequence length="308" mass="34208">MRVDLFLYIYAPARRRFLTQAAILHSRLRSLFRGPVVFILVLLLILFIICINYIFKCLFCETYTHATMENKENKPKLLSCMIKGPAPIYKLQTLVGYDGHCLSKHRGPAYTMRPRTDMKLESVGPGPGYNVSKLTNYGLDKPPAFSIIGREPFKVRDLGPGPGAHYPELCPPMNHDKRPPAYSIKGRGVTKLEDTGPGPNAYVLPTCIGPRIPDKVALGAFSIAGIHKLKDVRIGPGPAAYTNVDYDLIKRAAPAYSLKFRTQLADVDISPGPGYYPQYDPGRRAPLYSFGIRHSECAGLPITDLDED</sequence>
<evidence type="ECO:0000313" key="2">
    <source>
        <dbReference type="Proteomes" id="UP000694925"/>
    </source>
</evidence>
<dbReference type="InterPro" id="IPR010736">
    <property type="entry name" value="SHIPPO-rpt"/>
</dbReference>
<reference evidence="3" key="1">
    <citation type="submission" date="2025-08" db="UniProtKB">
        <authorList>
            <consortium name="RefSeq"/>
        </authorList>
    </citation>
    <scope>IDENTIFICATION</scope>
    <source>
        <tissue evidence="3">Whole body</tissue>
    </source>
</reference>
<feature type="transmembrane region" description="Helical" evidence="1">
    <location>
        <begin position="36"/>
        <end position="55"/>
    </location>
</feature>
<accession>A0AAJ7NB34</accession>
<protein>
    <submittedName>
        <fullName evidence="3">Outer dense fiber protein 3</fullName>
    </submittedName>
</protein>
<organism evidence="2 3">
    <name type="scientific">Ceratina calcarata</name>
    <dbReference type="NCBI Taxonomy" id="156304"/>
    <lineage>
        <taxon>Eukaryota</taxon>
        <taxon>Metazoa</taxon>
        <taxon>Ecdysozoa</taxon>
        <taxon>Arthropoda</taxon>
        <taxon>Hexapoda</taxon>
        <taxon>Insecta</taxon>
        <taxon>Pterygota</taxon>
        <taxon>Neoptera</taxon>
        <taxon>Endopterygota</taxon>
        <taxon>Hymenoptera</taxon>
        <taxon>Apocrita</taxon>
        <taxon>Aculeata</taxon>
        <taxon>Apoidea</taxon>
        <taxon>Anthophila</taxon>
        <taxon>Apidae</taxon>
        <taxon>Ceratina</taxon>
        <taxon>Zadontomerus</taxon>
    </lineage>
</organism>
<dbReference type="Proteomes" id="UP000694925">
    <property type="component" value="Unplaced"/>
</dbReference>
<evidence type="ECO:0000256" key="1">
    <source>
        <dbReference type="SAM" id="Phobius"/>
    </source>
</evidence>
<name>A0AAJ7NB34_9HYME</name>